<dbReference type="GO" id="GO:0007264">
    <property type="term" value="P:small GTPase-mediated signal transduction"/>
    <property type="evidence" value="ECO:0007669"/>
    <property type="project" value="TreeGrafter"/>
</dbReference>
<dbReference type="Proteomes" id="UP001187531">
    <property type="component" value="Unassembled WGS sequence"/>
</dbReference>
<accession>A0AA88HK96</accession>
<dbReference type="Pfam" id="PF14604">
    <property type="entry name" value="SH3_9"/>
    <property type="match status" value="1"/>
</dbReference>
<dbReference type="FunFam" id="2.30.30.40:FF:000298">
    <property type="entry name" value="Rho GTPase-activating protein"/>
    <property type="match status" value="1"/>
</dbReference>
<dbReference type="InterPro" id="IPR036028">
    <property type="entry name" value="SH3-like_dom_sf"/>
</dbReference>
<organism evidence="5 6">
    <name type="scientific">Artemia franciscana</name>
    <name type="common">Brine shrimp</name>
    <name type="synonym">Artemia sanfranciscana</name>
    <dbReference type="NCBI Taxonomy" id="6661"/>
    <lineage>
        <taxon>Eukaryota</taxon>
        <taxon>Metazoa</taxon>
        <taxon>Ecdysozoa</taxon>
        <taxon>Arthropoda</taxon>
        <taxon>Crustacea</taxon>
        <taxon>Branchiopoda</taxon>
        <taxon>Anostraca</taxon>
        <taxon>Artemiidae</taxon>
        <taxon>Artemia</taxon>
    </lineage>
</organism>
<evidence type="ECO:0000256" key="2">
    <source>
        <dbReference type="ARBA" id="ARBA00022468"/>
    </source>
</evidence>
<evidence type="ECO:0000256" key="3">
    <source>
        <dbReference type="PROSITE-ProRule" id="PRU00192"/>
    </source>
</evidence>
<dbReference type="CDD" id="cd11835">
    <property type="entry name" value="SH3_ARHGAP32_33"/>
    <property type="match status" value="1"/>
</dbReference>
<evidence type="ECO:0000259" key="4">
    <source>
        <dbReference type="PROSITE" id="PS50002"/>
    </source>
</evidence>
<dbReference type="PANTHER" id="PTHR15729">
    <property type="entry name" value="CDC42 GTPASE-ACTIVATING PROTEIN"/>
    <property type="match status" value="1"/>
</dbReference>
<reference evidence="5" key="1">
    <citation type="submission" date="2023-07" db="EMBL/GenBank/DDBJ databases">
        <title>Chromosome-level genome assembly of Artemia franciscana.</title>
        <authorList>
            <person name="Jo E."/>
        </authorList>
    </citation>
    <scope>NUCLEOTIDE SEQUENCE</scope>
    <source>
        <tissue evidence="5">Whole body</tissue>
    </source>
</reference>
<dbReference type="PROSITE" id="PS50002">
    <property type="entry name" value="SH3"/>
    <property type="match status" value="1"/>
</dbReference>
<dbReference type="Gene3D" id="2.30.30.40">
    <property type="entry name" value="SH3 Domains"/>
    <property type="match status" value="1"/>
</dbReference>
<proteinExistence type="predicted"/>
<dbReference type="GO" id="GO:0005096">
    <property type="term" value="F:GTPase activator activity"/>
    <property type="evidence" value="ECO:0007669"/>
    <property type="project" value="UniProtKB-KW"/>
</dbReference>
<keyword evidence="1 3" id="KW-0728">SH3 domain</keyword>
<sequence length="187" mass="21152">MPFSKRDIITKTYTKGAAVDVFIEIEITNDLLRPLLAEYLNRLSEINGPLLNCAPVLNWFELDNRGHRLIATDDSDINTPAVAAAYAIRRYQALAADEISFEIGDMISVIDMPPPEESAWWRGKRGFDVGFFPYECVQVIGEKVPRGLQFPPPAPLADCPSTFRRDSFQLPNKPVLRKHGKLISFFR</sequence>
<gene>
    <name evidence="5" type="ORF">QYM36_012952</name>
</gene>
<evidence type="ECO:0000313" key="6">
    <source>
        <dbReference type="Proteomes" id="UP001187531"/>
    </source>
</evidence>
<dbReference type="PANTHER" id="PTHR15729:SF10">
    <property type="entry name" value="GTPASE-ACTIVATING PROTEIN CDGAPR"/>
    <property type="match status" value="1"/>
</dbReference>
<comment type="caution">
    <text evidence="5">The sequence shown here is derived from an EMBL/GenBank/DDBJ whole genome shotgun (WGS) entry which is preliminary data.</text>
</comment>
<dbReference type="SUPFAM" id="SSF50044">
    <property type="entry name" value="SH3-domain"/>
    <property type="match status" value="1"/>
</dbReference>
<dbReference type="InterPro" id="IPR001452">
    <property type="entry name" value="SH3_domain"/>
</dbReference>
<name>A0AA88HK96_ARTSF</name>
<dbReference type="EMBL" id="JAVRJZ010000017">
    <property type="protein sequence ID" value="KAK2709131.1"/>
    <property type="molecule type" value="Genomic_DNA"/>
</dbReference>
<keyword evidence="6" id="KW-1185">Reference proteome</keyword>
<dbReference type="SMART" id="SM00326">
    <property type="entry name" value="SH3"/>
    <property type="match status" value="1"/>
</dbReference>
<evidence type="ECO:0000256" key="1">
    <source>
        <dbReference type="ARBA" id="ARBA00022443"/>
    </source>
</evidence>
<dbReference type="AlphaFoldDB" id="A0AA88HK96"/>
<dbReference type="InterPro" id="IPR051576">
    <property type="entry name" value="PX-Rho_GAP"/>
</dbReference>
<feature type="domain" description="SH3" evidence="4">
    <location>
        <begin position="80"/>
        <end position="142"/>
    </location>
</feature>
<evidence type="ECO:0000313" key="5">
    <source>
        <dbReference type="EMBL" id="KAK2709131.1"/>
    </source>
</evidence>
<keyword evidence="2" id="KW-0343">GTPase activation</keyword>
<protein>
    <recommendedName>
        <fullName evidence="4">SH3 domain-containing protein</fullName>
    </recommendedName>
</protein>